<protein>
    <recommendedName>
        <fullName evidence="2">GIL1/IRKI C-terminal domain-containing protein</fullName>
    </recommendedName>
</protein>
<name>B9F730_ORYSJ</name>
<reference evidence="3" key="2">
    <citation type="submission" date="2008-12" db="EMBL/GenBank/DDBJ databases">
        <title>Improved gene annotation of the rice (Oryza sativa) genomes.</title>
        <authorList>
            <person name="Wang J."/>
            <person name="Li R."/>
            <person name="Fan W."/>
            <person name="Huang Q."/>
            <person name="Zhang J."/>
            <person name="Zhou Y."/>
            <person name="Hu Y."/>
            <person name="Zi S."/>
            <person name="Li J."/>
            <person name="Ni P."/>
            <person name="Zheng H."/>
            <person name="Zhang Y."/>
            <person name="Zhao M."/>
            <person name="Hao Q."/>
            <person name="McDermott J."/>
            <person name="Samudrala R."/>
            <person name="Kristiansen K."/>
            <person name="Wong G.K.-S."/>
        </authorList>
    </citation>
    <scope>NUCLEOTIDE SEQUENCE</scope>
</reference>
<dbReference type="GO" id="GO:0009639">
    <property type="term" value="P:response to red or far red light"/>
    <property type="evidence" value="ECO:0007669"/>
    <property type="project" value="InterPro"/>
</dbReference>
<feature type="compositionally biased region" description="Acidic residues" evidence="1">
    <location>
        <begin position="34"/>
        <end position="47"/>
    </location>
</feature>
<evidence type="ECO:0000259" key="2">
    <source>
        <dbReference type="Pfam" id="PF24994"/>
    </source>
</evidence>
<feature type="region of interest" description="Disordered" evidence="1">
    <location>
        <begin position="23"/>
        <end position="91"/>
    </location>
</feature>
<feature type="compositionally biased region" description="Acidic residues" evidence="1">
    <location>
        <begin position="66"/>
        <end position="91"/>
    </location>
</feature>
<proteinExistence type="predicted"/>
<accession>B9F730</accession>
<organism evidence="3">
    <name type="scientific">Oryza sativa subsp. japonica</name>
    <name type="common">Rice</name>
    <dbReference type="NCBI Taxonomy" id="39947"/>
    <lineage>
        <taxon>Eukaryota</taxon>
        <taxon>Viridiplantae</taxon>
        <taxon>Streptophyta</taxon>
        <taxon>Embryophyta</taxon>
        <taxon>Tracheophyta</taxon>
        <taxon>Spermatophyta</taxon>
        <taxon>Magnoliopsida</taxon>
        <taxon>Liliopsida</taxon>
        <taxon>Poales</taxon>
        <taxon>Poaceae</taxon>
        <taxon>BOP clade</taxon>
        <taxon>Oryzoideae</taxon>
        <taxon>Oryzeae</taxon>
        <taxon>Oryzinae</taxon>
        <taxon>Oryza</taxon>
        <taxon>Oryza sativa</taxon>
    </lineage>
</organism>
<dbReference type="Pfam" id="PF24994">
    <property type="entry name" value="GIL1_IRKI_C"/>
    <property type="match status" value="1"/>
</dbReference>
<dbReference type="PANTHER" id="PTHR31161">
    <property type="entry name" value="PROTEIN GRAVITROPIC IN THE LIGHT 1"/>
    <property type="match status" value="1"/>
</dbReference>
<dbReference type="AlphaFoldDB" id="B9F730"/>
<dbReference type="GO" id="GO:0009959">
    <property type="term" value="P:negative gravitropism"/>
    <property type="evidence" value="ECO:0007669"/>
    <property type="project" value="InterPro"/>
</dbReference>
<feature type="domain" description="GIL1/IRKI C-terminal" evidence="2">
    <location>
        <begin position="151"/>
        <end position="201"/>
    </location>
</feature>
<dbReference type="InterPro" id="IPR040225">
    <property type="entry name" value="GIL1-like"/>
</dbReference>
<dbReference type="Proteomes" id="UP000007752">
    <property type="component" value="Chromosome 3"/>
</dbReference>
<evidence type="ECO:0000256" key="1">
    <source>
        <dbReference type="SAM" id="MobiDB-lite"/>
    </source>
</evidence>
<evidence type="ECO:0000313" key="3">
    <source>
        <dbReference type="EMBL" id="EEE60218.1"/>
    </source>
</evidence>
<dbReference type="InterPro" id="IPR056813">
    <property type="entry name" value="GIL1_IRKI_C"/>
</dbReference>
<gene>
    <name evidence="3" type="ORF">OsJ_13189</name>
</gene>
<reference evidence="3" key="1">
    <citation type="journal article" date="2005" name="PLoS Biol.">
        <title>The genomes of Oryza sativa: a history of duplications.</title>
        <authorList>
            <person name="Yu J."/>
            <person name="Wang J."/>
            <person name="Lin W."/>
            <person name="Li S."/>
            <person name="Li H."/>
            <person name="Zhou J."/>
            <person name="Ni P."/>
            <person name="Dong W."/>
            <person name="Hu S."/>
            <person name="Zeng C."/>
            <person name="Zhang J."/>
            <person name="Zhang Y."/>
            <person name="Li R."/>
            <person name="Xu Z."/>
            <person name="Li S."/>
            <person name="Li X."/>
            <person name="Zheng H."/>
            <person name="Cong L."/>
            <person name="Lin L."/>
            <person name="Yin J."/>
            <person name="Geng J."/>
            <person name="Li G."/>
            <person name="Shi J."/>
            <person name="Liu J."/>
            <person name="Lv H."/>
            <person name="Li J."/>
            <person name="Wang J."/>
            <person name="Deng Y."/>
            <person name="Ran L."/>
            <person name="Shi X."/>
            <person name="Wang X."/>
            <person name="Wu Q."/>
            <person name="Li C."/>
            <person name="Ren X."/>
            <person name="Wang J."/>
            <person name="Wang X."/>
            <person name="Li D."/>
            <person name="Liu D."/>
            <person name="Zhang X."/>
            <person name="Ji Z."/>
            <person name="Zhao W."/>
            <person name="Sun Y."/>
            <person name="Zhang Z."/>
            <person name="Bao J."/>
            <person name="Han Y."/>
            <person name="Dong L."/>
            <person name="Ji J."/>
            <person name="Chen P."/>
            <person name="Wu S."/>
            <person name="Liu J."/>
            <person name="Xiao Y."/>
            <person name="Bu D."/>
            <person name="Tan J."/>
            <person name="Yang L."/>
            <person name="Ye C."/>
            <person name="Zhang J."/>
            <person name="Xu J."/>
            <person name="Zhou Y."/>
            <person name="Yu Y."/>
            <person name="Zhang B."/>
            <person name="Zhuang S."/>
            <person name="Wei H."/>
            <person name="Liu B."/>
            <person name="Lei M."/>
            <person name="Yu H."/>
            <person name="Li Y."/>
            <person name="Xu H."/>
            <person name="Wei S."/>
            <person name="He X."/>
            <person name="Fang L."/>
            <person name="Zhang Z."/>
            <person name="Zhang Y."/>
            <person name="Huang X."/>
            <person name="Su Z."/>
            <person name="Tong W."/>
            <person name="Li J."/>
            <person name="Tong Z."/>
            <person name="Li S."/>
            <person name="Ye J."/>
            <person name="Wang L."/>
            <person name="Fang L."/>
            <person name="Lei T."/>
            <person name="Chen C."/>
            <person name="Chen H."/>
            <person name="Xu Z."/>
            <person name="Li H."/>
            <person name="Huang H."/>
            <person name="Zhang F."/>
            <person name="Xu H."/>
            <person name="Li N."/>
            <person name="Zhao C."/>
            <person name="Li S."/>
            <person name="Dong L."/>
            <person name="Huang Y."/>
            <person name="Li L."/>
            <person name="Xi Y."/>
            <person name="Qi Q."/>
            <person name="Li W."/>
            <person name="Zhang B."/>
            <person name="Hu W."/>
            <person name="Zhang Y."/>
            <person name="Tian X."/>
            <person name="Jiao Y."/>
            <person name="Liang X."/>
            <person name="Jin J."/>
            <person name="Gao L."/>
            <person name="Zheng W."/>
            <person name="Hao B."/>
            <person name="Liu S."/>
            <person name="Wang W."/>
            <person name="Yuan L."/>
            <person name="Cao M."/>
            <person name="McDermott J."/>
            <person name="Samudrala R."/>
            <person name="Wang J."/>
            <person name="Wong G.K."/>
            <person name="Yang H."/>
        </authorList>
    </citation>
    <scope>NUCLEOTIDE SEQUENCE [LARGE SCALE GENOMIC DNA]</scope>
</reference>
<dbReference type="EMBL" id="CM000140">
    <property type="protein sequence ID" value="EEE60218.1"/>
    <property type="molecule type" value="Genomic_DNA"/>
</dbReference>
<sequence length="209" mass="21829">MANKAVTIGDLIHRVATSCLSNRLPGSYAVSDSGDTDFDDDDDDDPFADAISGAGGERRRTPSSSEEAEAEAEADDEGEDGGEGGEEEDEENLKIWEEKRKVKAAAAVAASGAERAREAETLMAEVFDAVSGAVWMLHLLAFALETPPSHFEAGRGAEFHPDYMESVAGGRGGGAAGMVVGFAVAPGFRLGNGAVVRARVYLVPRGGRP</sequence>